<dbReference type="InterPro" id="IPR004000">
    <property type="entry name" value="Actin"/>
</dbReference>
<accession>A0AAW1RL92</accession>
<dbReference type="PANTHER" id="PTHR11937">
    <property type="entry name" value="ACTIN"/>
    <property type="match status" value="1"/>
</dbReference>
<evidence type="ECO:0008006" key="6">
    <source>
        <dbReference type="Google" id="ProtNLM"/>
    </source>
</evidence>
<reference evidence="4 5" key="1">
    <citation type="journal article" date="2024" name="Nat. Commun.">
        <title>Phylogenomics reveals the evolutionary origins of lichenization in chlorophyte algae.</title>
        <authorList>
            <person name="Puginier C."/>
            <person name="Libourel C."/>
            <person name="Otte J."/>
            <person name="Skaloud P."/>
            <person name="Haon M."/>
            <person name="Grisel S."/>
            <person name="Petersen M."/>
            <person name="Berrin J.G."/>
            <person name="Delaux P.M."/>
            <person name="Dal Grande F."/>
            <person name="Keller J."/>
        </authorList>
    </citation>
    <scope>NUCLEOTIDE SEQUENCE [LARGE SCALE GENOMIC DNA]</scope>
    <source>
        <strain evidence="4 5">SAG 2145</strain>
    </source>
</reference>
<dbReference type="GO" id="GO:0005634">
    <property type="term" value="C:nucleus"/>
    <property type="evidence" value="ECO:0007669"/>
    <property type="project" value="UniProtKB-ARBA"/>
</dbReference>
<comment type="subcellular location">
    <subcellularLocation>
        <location evidence="1">Cytoplasm</location>
    </subcellularLocation>
</comment>
<sequence>MSDRVVVLDNGGSTCKVGVNLKHQPHSVFPNGTGKIKGERQPLVGDQLLACGDLSTVSIRRPIDRGYLVNSELEREIWARAFRSVLKVDPNSSSLLLTEAPFALPAVEELTAQLVFEDFGFHSCLRVPAATLAQKAHCQDQPGIAANRAACGLVVDAGFSFTHVVPVFDAHAISSGIKRINIGGKLLTNYLKELVSYRSINMMEETYLMEHIKEQACFVSTDLRADLHISRARQSPNRREYVLPDGVNSTTGFLRIPADPLPGSSRQPTVHEKSSEQVLMMNNERFLVPEVLFSPGDLGLQQAGLAEAIVQALEGVHESLHPLLLSNILLTGGSAACPGFAQRLLADLRPLVSDEYEVGVYMPDDPITCAHRGGALLAASPAFGQAAMTRQAYEEEGAARMQTIANDD</sequence>
<organism evidence="4 5">
    <name type="scientific">Apatococcus lobatus</name>
    <dbReference type="NCBI Taxonomy" id="904363"/>
    <lineage>
        <taxon>Eukaryota</taxon>
        <taxon>Viridiplantae</taxon>
        <taxon>Chlorophyta</taxon>
        <taxon>core chlorophytes</taxon>
        <taxon>Trebouxiophyceae</taxon>
        <taxon>Chlorellales</taxon>
        <taxon>Chlorellaceae</taxon>
        <taxon>Apatococcus</taxon>
    </lineage>
</organism>
<dbReference type="Gene3D" id="3.30.420.40">
    <property type="match status" value="2"/>
</dbReference>
<evidence type="ECO:0000256" key="1">
    <source>
        <dbReference type="ARBA" id="ARBA00004496"/>
    </source>
</evidence>
<dbReference type="EMBL" id="JALJOS010000009">
    <property type="protein sequence ID" value="KAK9834574.1"/>
    <property type="molecule type" value="Genomic_DNA"/>
</dbReference>
<evidence type="ECO:0000313" key="4">
    <source>
        <dbReference type="EMBL" id="KAK9834574.1"/>
    </source>
</evidence>
<dbReference type="AlphaFoldDB" id="A0AAW1RL92"/>
<dbReference type="Gene3D" id="2.30.36.70">
    <property type="entry name" value="Actin, Chain A, domain 2"/>
    <property type="match status" value="1"/>
</dbReference>
<dbReference type="SMART" id="SM00268">
    <property type="entry name" value="ACTIN"/>
    <property type="match status" value="1"/>
</dbReference>
<name>A0AAW1RL92_9CHLO</name>
<dbReference type="SUPFAM" id="SSF53067">
    <property type="entry name" value="Actin-like ATPase domain"/>
    <property type="match status" value="2"/>
</dbReference>
<comment type="similarity">
    <text evidence="2">Belongs to the actin family. ARP6 subfamily.</text>
</comment>
<dbReference type="InterPro" id="IPR043129">
    <property type="entry name" value="ATPase_NBD"/>
</dbReference>
<dbReference type="Gene3D" id="3.90.640.10">
    <property type="entry name" value="Actin, Chain A, domain 4"/>
    <property type="match status" value="1"/>
</dbReference>
<dbReference type="Proteomes" id="UP001438707">
    <property type="component" value="Unassembled WGS sequence"/>
</dbReference>
<dbReference type="FunFam" id="3.90.640.10:FF:000014">
    <property type="entry name" value="Putative actin-related protein 6"/>
    <property type="match status" value="1"/>
</dbReference>
<keyword evidence="5" id="KW-1185">Reference proteome</keyword>
<protein>
    <recommendedName>
        <fullName evidence="6">Actin-related protein 6</fullName>
    </recommendedName>
</protein>
<comment type="caution">
    <text evidence="4">The sequence shown here is derived from an EMBL/GenBank/DDBJ whole genome shotgun (WGS) entry which is preliminary data.</text>
</comment>
<evidence type="ECO:0000313" key="5">
    <source>
        <dbReference type="Proteomes" id="UP001438707"/>
    </source>
</evidence>
<evidence type="ECO:0000256" key="3">
    <source>
        <dbReference type="ARBA" id="ARBA00022490"/>
    </source>
</evidence>
<dbReference type="CDD" id="cd10210">
    <property type="entry name" value="ASKHA_NBD_Arp6"/>
    <property type="match status" value="1"/>
</dbReference>
<gene>
    <name evidence="4" type="ORF">WJX74_005011</name>
</gene>
<dbReference type="Pfam" id="PF00022">
    <property type="entry name" value="Actin"/>
    <property type="match status" value="1"/>
</dbReference>
<proteinExistence type="inferred from homology"/>
<dbReference type="GO" id="GO:0005737">
    <property type="term" value="C:cytoplasm"/>
    <property type="evidence" value="ECO:0007669"/>
    <property type="project" value="UniProtKB-SubCell"/>
</dbReference>
<evidence type="ECO:0000256" key="2">
    <source>
        <dbReference type="ARBA" id="ARBA00005665"/>
    </source>
</evidence>
<keyword evidence="3" id="KW-0963">Cytoplasm</keyword>